<dbReference type="PANTHER" id="PTHR37610:SF78">
    <property type="entry name" value="GAG-POLYPEPTIDE OF LTR COPIA-TYPE-RELATED"/>
    <property type="match status" value="1"/>
</dbReference>
<sequence>MVVGEPSGSTVLINNLDAGNPLHVQNSDSSSSVLIPFKLLETKNYRIWNGAMKLALQARNKFGFVDGSCLKDYYASSDVLSAKWDRYNAMVLTWIMNVVSQDVYMGLVYYDNVASVWKELNETYDKVDGSFVYNLVQKINTVKHVCTCDVKCSCDASKELLLHQQLMKLIQFLMGLDDYYQSVRSALLTWDPFPDVKDAYTTVSREESYRGIPESSGVTESKMNATSFATKSFKNNRRNFNNNNNTRGPVNNSISRGPNPNLVCKNCGMIGHTIERCFMLIGYPPGFKKVSNPVKQSSFKQNFNANIDVKGNDKQQPACNTPSSFTADQMRKLLNLITDTPSRNIHTNMASRGTFFNGNVWFNIKLSRYYCANSSLVVKTITMGWIIDSRANQHLTVSTVGMYNVVDISSLKITIGHPNGTLATISHVRNLKISKNVILYDVLVVPVYCVSLLYVNKLIKDSKMFVGFDEDKCYIQDLKREITLGTGSESRGLYLFDMDNNKSIARLEVIRPYVTSPSSLMRYFAFGRHLEEFHVTWAHLEKKQTRLQTYTNITQDNVLSS</sequence>
<reference evidence="3" key="2">
    <citation type="submission" date="2022-01" db="EMBL/GenBank/DDBJ databases">
        <authorList>
            <person name="Yamashiro T."/>
            <person name="Shiraishi A."/>
            <person name="Satake H."/>
            <person name="Nakayama K."/>
        </authorList>
    </citation>
    <scope>NUCLEOTIDE SEQUENCE</scope>
</reference>
<feature type="compositionally biased region" description="Low complexity" evidence="1">
    <location>
        <begin position="238"/>
        <end position="252"/>
    </location>
</feature>
<evidence type="ECO:0000256" key="1">
    <source>
        <dbReference type="SAM" id="MobiDB-lite"/>
    </source>
</evidence>
<dbReference type="InterPro" id="IPR029472">
    <property type="entry name" value="Copia-like_N"/>
</dbReference>
<accession>A0ABQ5EHY2</accession>
<feature type="domain" description="Retrotransposon Copia-like N-terminal" evidence="2">
    <location>
        <begin position="26"/>
        <end position="70"/>
    </location>
</feature>
<evidence type="ECO:0000259" key="2">
    <source>
        <dbReference type="Pfam" id="PF14244"/>
    </source>
</evidence>
<proteinExistence type="predicted"/>
<reference evidence="3" key="1">
    <citation type="journal article" date="2022" name="Int. J. Mol. Sci.">
        <title>Draft Genome of Tanacetum Coccineum: Genomic Comparison of Closely Related Tanacetum-Family Plants.</title>
        <authorList>
            <person name="Yamashiro T."/>
            <person name="Shiraishi A."/>
            <person name="Nakayama K."/>
            <person name="Satake H."/>
        </authorList>
    </citation>
    <scope>NUCLEOTIDE SEQUENCE</scope>
</reference>
<gene>
    <name evidence="3" type="ORF">Tco_0976668</name>
</gene>
<dbReference type="Pfam" id="PF14244">
    <property type="entry name" value="Retrotran_gag_3"/>
    <property type="match status" value="1"/>
</dbReference>
<comment type="caution">
    <text evidence="3">The sequence shown here is derived from an EMBL/GenBank/DDBJ whole genome shotgun (WGS) entry which is preliminary data.</text>
</comment>
<dbReference type="Proteomes" id="UP001151760">
    <property type="component" value="Unassembled WGS sequence"/>
</dbReference>
<evidence type="ECO:0000313" key="3">
    <source>
        <dbReference type="EMBL" id="GJT50511.1"/>
    </source>
</evidence>
<organism evidence="3 4">
    <name type="scientific">Tanacetum coccineum</name>
    <dbReference type="NCBI Taxonomy" id="301880"/>
    <lineage>
        <taxon>Eukaryota</taxon>
        <taxon>Viridiplantae</taxon>
        <taxon>Streptophyta</taxon>
        <taxon>Embryophyta</taxon>
        <taxon>Tracheophyta</taxon>
        <taxon>Spermatophyta</taxon>
        <taxon>Magnoliopsida</taxon>
        <taxon>eudicotyledons</taxon>
        <taxon>Gunneridae</taxon>
        <taxon>Pentapetalae</taxon>
        <taxon>asterids</taxon>
        <taxon>campanulids</taxon>
        <taxon>Asterales</taxon>
        <taxon>Asteraceae</taxon>
        <taxon>Asteroideae</taxon>
        <taxon>Anthemideae</taxon>
        <taxon>Anthemidinae</taxon>
        <taxon>Tanacetum</taxon>
    </lineage>
</organism>
<dbReference type="PANTHER" id="PTHR37610">
    <property type="entry name" value="CCHC-TYPE DOMAIN-CONTAINING PROTEIN"/>
    <property type="match status" value="1"/>
</dbReference>
<name>A0ABQ5EHY2_9ASTR</name>
<protein>
    <submittedName>
        <fullName evidence="3">Ribonuclease H-like domain-containing protein</fullName>
    </submittedName>
</protein>
<evidence type="ECO:0000313" key="4">
    <source>
        <dbReference type="Proteomes" id="UP001151760"/>
    </source>
</evidence>
<feature type="region of interest" description="Disordered" evidence="1">
    <location>
        <begin position="235"/>
        <end position="255"/>
    </location>
</feature>
<dbReference type="EMBL" id="BQNB010016327">
    <property type="protein sequence ID" value="GJT50511.1"/>
    <property type="molecule type" value="Genomic_DNA"/>
</dbReference>
<keyword evidence="4" id="KW-1185">Reference proteome</keyword>